<evidence type="ECO:0000256" key="10">
    <source>
        <dbReference type="ARBA" id="ARBA00023237"/>
    </source>
</evidence>
<evidence type="ECO:0000256" key="9">
    <source>
        <dbReference type="ARBA" id="ARBA00023136"/>
    </source>
</evidence>
<dbReference type="Pfam" id="PF07715">
    <property type="entry name" value="Plug"/>
    <property type="match status" value="1"/>
</dbReference>
<evidence type="ECO:0000259" key="12">
    <source>
        <dbReference type="Pfam" id="PF07715"/>
    </source>
</evidence>
<dbReference type="Gene3D" id="2.60.40.1120">
    <property type="entry name" value="Carboxypeptidase-like, regulatory domain"/>
    <property type="match status" value="1"/>
</dbReference>
<keyword evidence="9 11" id="KW-0472">Membrane</keyword>
<keyword evidence="2 11" id="KW-0813">Transport</keyword>
<dbReference type="PANTHER" id="PTHR32552:SF68">
    <property type="entry name" value="FERRICHROME OUTER MEMBRANE TRANSPORTER_PHAGE RECEPTOR"/>
    <property type="match status" value="1"/>
</dbReference>
<keyword evidence="6" id="KW-0732">Signal</keyword>
<dbReference type="Gene3D" id="2.40.170.20">
    <property type="entry name" value="TonB-dependent receptor, beta-barrel domain"/>
    <property type="match status" value="1"/>
</dbReference>
<dbReference type="InterPro" id="IPR039426">
    <property type="entry name" value="TonB-dep_rcpt-like"/>
</dbReference>
<accession>A0AAT9GHI6</accession>
<dbReference type="GO" id="GO:0009279">
    <property type="term" value="C:cell outer membrane"/>
    <property type="evidence" value="ECO:0007669"/>
    <property type="project" value="UniProtKB-SubCell"/>
</dbReference>
<dbReference type="RefSeq" id="WP_353550374.1">
    <property type="nucleotide sequence ID" value="NZ_AP029612.1"/>
</dbReference>
<dbReference type="GO" id="GO:0015344">
    <property type="term" value="F:siderophore uptake transmembrane transporter activity"/>
    <property type="evidence" value="ECO:0007669"/>
    <property type="project" value="TreeGrafter"/>
</dbReference>
<protein>
    <submittedName>
        <fullName evidence="13">TonB-dependent receptor</fullName>
    </submittedName>
</protein>
<evidence type="ECO:0000256" key="5">
    <source>
        <dbReference type="ARBA" id="ARBA00022692"/>
    </source>
</evidence>
<comment type="subcellular location">
    <subcellularLocation>
        <location evidence="1 11">Cell outer membrane</location>
        <topology evidence="1 11">Multi-pass membrane protein</topology>
    </subcellularLocation>
</comment>
<proteinExistence type="inferred from homology"/>
<keyword evidence="4" id="KW-0410">Iron transport</keyword>
<evidence type="ECO:0000256" key="7">
    <source>
        <dbReference type="ARBA" id="ARBA00023004"/>
    </source>
</evidence>
<evidence type="ECO:0000313" key="13">
    <source>
        <dbReference type="EMBL" id="BFG70083.1"/>
    </source>
</evidence>
<evidence type="ECO:0000256" key="8">
    <source>
        <dbReference type="ARBA" id="ARBA00023065"/>
    </source>
</evidence>
<dbReference type="InterPro" id="IPR012910">
    <property type="entry name" value="Plug_dom"/>
</dbReference>
<evidence type="ECO:0000256" key="3">
    <source>
        <dbReference type="ARBA" id="ARBA00022452"/>
    </source>
</evidence>
<evidence type="ECO:0000256" key="4">
    <source>
        <dbReference type="ARBA" id="ARBA00022496"/>
    </source>
</evidence>
<dbReference type="Gene3D" id="2.170.130.10">
    <property type="entry name" value="TonB-dependent receptor, plug domain"/>
    <property type="match status" value="1"/>
</dbReference>
<dbReference type="PANTHER" id="PTHR32552">
    <property type="entry name" value="FERRICHROME IRON RECEPTOR-RELATED"/>
    <property type="match status" value="1"/>
</dbReference>
<dbReference type="SUPFAM" id="SSF56935">
    <property type="entry name" value="Porins"/>
    <property type="match status" value="1"/>
</dbReference>
<keyword evidence="3 11" id="KW-1134">Transmembrane beta strand</keyword>
<dbReference type="InterPro" id="IPR036942">
    <property type="entry name" value="Beta-barrel_TonB_sf"/>
</dbReference>
<sequence length="789" mass="88494">MKKFLGTMSLTFLTLLVFGQNNHPLRGKITDRSTKQPISGVVVQLNNLQVVTDDNGQFNLKWTGTGSASLKIRSLGYREQDILISKSATEKDLTIELEPGSLFLQPLEVRSIRATDKAPFAKTNLAKEEIVKSNLGQDIPFLLNQTPSVVVNADAGNGVGYTGIRIRGTDATRINITLNGIPYNDAESMGAFFVNLPDFSSSVNSVQIQRGVGTSSNGAAAFGATINLSTNEFNEKAYTELNNSFGSFNTRKHTLRAGTGLINKHFTLDARVSSIQSDGYVDRASSDLRSFYISGAWLNQKSSLRFNVFSGKEKTYQAWYGIDKATLESNRTFNPAGMEKSGTPYDNQTDNYTQTHYQLFFNHAFNNDWSLQTAAFLTRGYGYYEEYKSDEAFADYGLPNAGPTITTTDLVRQRWLNNYFYGQNASLQYRKSGNELTFGGGWSTYTGDHYGTIPWLQRGTVPAGYRYYMHPAIKKDVNLFAKWQQNLGGNFFGFVDVQYRNVAHRMNGFQGNPALLVDRNFNFFNPKLGFTYRKNNLQAYISYAIGQKEPNRDDFEAGATNQPTSEKLQDLELGFDYKKSNLQFGANIYYMNYINQLVLTGQINDVGAYTRFNVPKSYRLGIELQATWKPATWITAGGNLALSRNKIKAFTEYFDNYDTNGQNAVQRQNTDIAFSPAVVGGTQLLFFPAKQWEVGLLGKYVGKQYMDNSGLDRSLLDGFSTQDLRVIYNFSNKAFKSLQVIGQINNVFNTLYEPNGYSYTYVSGGVQYTDNGFYPMAGRNFMIALNIRL</sequence>
<keyword evidence="13" id="KW-0675">Receptor</keyword>
<evidence type="ECO:0000256" key="1">
    <source>
        <dbReference type="ARBA" id="ARBA00004571"/>
    </source>
</evidence>
<feature type="domain" description="TonB-dependent receptor plug" evidence="12">
    <location>
        <begin position="117"/>
        <end position="224"/>
    </location>
</feature>
<dbReference type="AlphaFoldDB" id="A0AAT9GHI6"/>
<organism evidence="13">
    <name type="scientific">Sediminibacterium sp. KACHI17</name>
    <dbReference type="NCBI Taxonomy" id="1751071"/>
    <lineage>
        <taxon>Bacteria</taxon>
        <taxon>Pseudomonadati</taxon>
        <taxon>Bacteroidota</taxon>
        <taxon>Chitinophagia</taxon>
        <taxon>Chitinophagales</taxon>
        <taxon>Chitinophagaceae</taxon>
        <taxon>Sediminibacterium</taxon>
    </lineage>
</organism>
<keyword evidence="7" id="KW-0408">Iron</keyword>
<reference evidence="13" key="1">
    <citation type="submission" date="2024-02" db="EMBL/GenBank/DDBJ databases">
        <title>Sediminibacterium planktonica sp. nov. and Sediminibacterium longus sp. nov., isolated from surface lake and river water.</title>
        <authorList>
            <person name="Watanabe K."/>
            <person name="Takemine S."/>
            <person name="Ishii Y."/>
            <person name="Ogata Y."/>
            <person name="Shindo C."/>
            <person name="Suda W."/>
        </authorList>
    </citation>
    <scope>NUCLEOTIDE SEQUENCE</scope>
    <source>
        <strain evidence="13">KACHI17</strain>
    </source>
</reference>
<dbReference type="InterPro" id="IPR008969">
    <property type="entry name" value="CarboxyPept-like_regulatory"/>
</dbReference>
<evidence type="ECO:0000256" key="6">
    <source>
        <dbReference type="ARBA" id="ARBA00022729"/>
    </source>
</evidence>
<dbReference type="Pfam" id="PF13715">
    <property type="entry name" value="CarbopepD_reg_2"/>
    <property type="match status" value="1"/>
</dbReference>
<dbReference type="EMBL" id="AP029612">
    <property type="protein sequence ID" value="BFG70083.1"/>
    <property type="molecule type" value="Genomic_DNA"/>
</dbReference>
<evidence type="ECO:0000256" key="11">
    <source>
        <dbReference type="PROSITE-ProRule" id="PRU01360"/>
    </source>
</evidence>
<comment type="similarity">
    <text evidence="11">Belongs to the TonB-dependent receptor family.</text>
</comment>
<keyword evidence="8" id="KW-0406">Ion transport</keyword>
<dbReference type="InterPro" id="IPR037066">
    <property type="entry name" value="Plug_dom_sf"/>
</dbReference>
<dbReference type="PROSITE" id="PS52016">
    <property type="entry name" value="TONB_DEPENDENT_REC_3"/>
    <property type="match status" value="1"/>
</dbReference>
<name>A0AAT9GHI6_9BACT</name>
<keyword evidence="5 11" id="KW-0812">Transmembrane</keyword>
<keyword evidence="10 11" id="KW-0998">Cell outer membrane</keyword>
<dbReference type="SUPFAM" id="SSF49464">
    <property type="entry name" value="Carboxypeptidase regulatory domain-like"/>
    <property type="match status" value="1"/>
</dbReference>
<gene>
    <name evidence="13" type="ORF">KACHI17_09640</name>
</gene>
<evidence type="ECO:0000256" key="2">
    <source>
        <dbReference type="ARBA" id="ARBA00022448"/>
    </source>
</evidence>